<sequence length="85" mass="9604">MSLIDVQGHDFLKELIKGLIGMCDDKRSLLWEVVVEEINNLNGYIRFTRSRWAHNHGQPGIHPDLMASTCVGVNATRFLLGRLEG</sequence>
<dbReference type="EMBL" id="CP045902">
    <property type="protein sequence ID" value="QQP38438.1"/>
    <property type="molecule type" value="Genomic_DNA"/>
</dbReference>
<dbReference type="AlphaFoldDB" id="A0A7T8JX80"/>
<reference evidence="2" key="1">
    <citation type="submission" date="2021-01" db="EMBL/GenBank/DDBJ databases">
        <title>Caligus Genome Assembly.</title>
        <authorList>
            <person name="Gallardo-Escarate C."/>
        </authorList>
    </citation>
    <scope>NUCLEOTIDE SEQUENCE [LARGE SCALE GENOMIC DNA]</scope>
</reference>
<gene>
    <name evidence="1" type="ORF">FKW44_019008</name>
</gene>
<evidence type="ECO:0000313" key="1">
    <source>
        <dbReference type="EMBL" id="QQP38438.1"/>
    </source>
</evidence>
<evidence type="ECO:0000313" key="2">
    <source>
        <dbReference type="Proteomes" id="UP000595437"/>
    </source>
</evidence>
<accession>A0A7T8JX80</accession>
<dbReference type="Proteomes" id="UP000595437">
    <property type="component" value="Chromosome 13"/>
</dbReference>
<organism evidence="1 2">
    <name type="scientific">Caligus rogercresseyi</name>
    <name type="common">Sea louse</name>
    <dbReference type="NCBI Taxonomy" id="217165"/>
    <lineage>
        <taxon>Eukaryota</taxon>
        <taxon>Metazoa</taxon>
        <taxon>Ecdysozoa</taxon>
        <taxon>Arthropoda</taxon>
        <taxon>Crustacea</taxon>
        <taxon>Multicrustacea</taxon>
        <taxon>Hexanauplia</taxon>
        <taxon>Copepoda</taxon>
        <taxon>Siphonostomatoida</taxon>
        <taxon>Caligidae</taxon>
        <taxon>Caligus</taxon>
    </lineage>
</organism>
<proteinExistence type="predicted"/>
<protein>
    <submittedName>
        <fullName evidence="1">Uncharacterized protein</fullName>
    </submittedName>
</protein>
<keyword evidence="2" id="KW-1185">Reference proteome</keyword>
<name>A0A7T8JX80_CALRO</name>